<evidence type="ECO:0000313" key="2">
    <source>
        <dbReference type="EMBL" id="TWD15732.1"/>
    </source>
</evidence>
<dbReference type="EMBL" id="VIUW01000002">
    <property type="protein sequence ID" value="TWD15732.1"/>
    <property type="molecule type" value="Genomic_DNA"/>
</dbReference>
<dbReference type="AlphaFoldDB" id="A0A560WDM5"/>
<evidence type="ECO:0000256" key="1">
    <source>
        <dbReference type="SAM" id="MobiDB-lite"/>
    </source>
</evidence>
<feature type="compositionally biased region" description="Basic and acidic residues" evidence="1">
    <location>
        <begin position="1"/>
        <end position="18"/>
    </location>
</feature>
<feature type="compositionally biased region" description="Low complexity" evidence="1">
    <location>
        <begin position="28"/>
        <end position="43"/>
    </location>
</feature>
<organism evidence="2 3">
    <name type="scientific">Marihabitans asiaticum</name>
    <dbReference type="NCBI Taxonomy" id="415218"/>
    <lineage>
        <taxon>Bacteria</taxon>
        <taxon>Bacillati</taxon>
        <taxon>Actinomycetota</taxon>
        <taxon>Actinomycetes</taxon>
        <taxon>Micrococcales</taxon>
        <taxon>Intrasporangiaceae</taxon>
        <taxon>Marihabitans</taxon>
    </lineage>
</organism>
<feature type="compositionally biased region" description="Basic and acidic residues" evidence="1">
    <location>
        <begin position="44"/>
        <end position="56"/>
    </location>
</feature>
<name>A0A560WDM5_9MICO</name>
<keyword evidence="3" id="KW-1185">Reference proteome</keyword>
<reference evidence="2 3" key="1">
    <citation type="submission" date="2019-06" db="EMBL/GenBank/DDBJ databases">
        <title>Sequencing the genomes of 1000 actinobacteria strains.</title>
        <authorList>
            <person name="Klenk H.-P."/>
        </authorList>
    </citation>
    <scope>NUCLEOTIDE SEQUENCE [LARGE SCALE GENOMIC DNA]</scope>
    <source>
        <strain evidence="2 3">DSM 18935</strain>
    </source>
</reference>
<sequence>MSDRPEKHETSYSEHADESAPPQPPAPDNADPDAPTEATTAYEAHADESEAPHGPEADAVDPG</sequence>
<gene>
    <name evidence="2" type="ORF">FB557_1256</name>
</gene>
<feature type="region of interest" description="Disordered" evidence="1">
    <location>
        <begin position="1"/>
        <end position="63"/>
    </location>
</feature>
<comment type="caution">
    <text evidence="2">The sequence shown here is derived from an EMBL/GenBank/DDBJ whole genome shotgun (WGS) entry which is preliminary data.</text>
</comment>
<dbReference type="RefSeq" id="WP_144856681.1">
    <property type="nucleotide sequence ID" value="NZ_BAAAYT010000001.1"/>
</dbReference>
<proteinExistence type="predicted"/>
<evidence type="ECO:0000313" key="3">
    <source>
        <dbReference type="Proteomes" id="UP000315628"/>
    </source>
</evidence>
<accession>A0A560WDM5</accession>
<dbReference type="Proteomes" id="UP000315628">
    <property type="component" value="Unassembled WGS sequence"/>
</dbReference>
<protein>
    <submittedName>
        <fullName evidence="2">Uncharacterized protein</fullName>
    </submittedName>
</protein>